<dbReference type="InterPro" id="IPR009071">
    <property type="entry name" value="HMG_box_dom"/>
</dbReference>
<dbReference type="PANTHER" id="PTHR48112:SF22">
    <property type="entry name" value="MITOCHONDRIAL TRANSCRIPTION FACTOR A, ISOFORM B"/>
    <property type="match status" value="1"/>
</dbReference>
<dbReference type="GO" id="GO:0003677">
    <property type="term" value="F:DNA binding"/>
    <property type="evidence" value="ECO:0007669"/>
    <property type="project" value="UniProtKB-UniRule"/>
</dbReference>
<keyword evidence="2" id="KW-0539">Nucleus</keyword>
<keyword evidence="1 2" id="KW-0238">DNA-binding</keyword>
<dbReference type="SMART" id="SM00398">
    <property type="entry name" value="HMG"/>
    <property type="match status" value="1"/>
</dbReference>
<dbReference type="GO" id="GO:0005634">
    <property type="term" value="C:nucleus"/>
    <property type="evidence" value="ECO:0007669"/>
    <property type="project" value="UniProtKB-UniRule"/>
</dbReference>
<evidence type="ECO:0000256" key="2">
    <source>
        <dbReference type="PROSITE-ProRule" id="PRU00267"/>
    </source>
</evidence>
<dbReference type="EMBL" id="JALJOV010001190">
    <property type="protein sequence ID" value="KAK9852558.1"/>
    <property type="molecule type" value="Genomic_DNA"/>
</dbReference>
<dbReference type="Gene3D" id="1.10.30.10">
    <property type="entry name" value="High mobility group box domain"/>
    <property type="match status" value="1"/>
</dbReference>
<accession>A0AAW1SQ07</accession>
<dbReference type="InterPro" id="IPR036910">
    <property type="entry name" value="HMG_box_dom_sf"/>
</dbReference>
<reference evidence="5 6" key="1">
    <citation type="journal article" date="2024" name="Nat. Commun.">
        <title>Phylogenomics reveals the evolutionary origins of lichenization in chlorophyte algae.</title>
        <authorList>
            <person name="Puginier C."/>
            <person name="Libourel C."/>
            <person name="Otte J."/>
            <person name="Skaloud P."/>
            <person name="Haon M."/>
            <person name="Grisel S."/>
            <person name="Petersen M."/>
            <person name="Berrin J.G."/>
            <person name="Delaux P.M."/>
            <person name="Dal Grande F."/>
            <person name="Keller J."/>
        </authorList>
    </citation>
    <scope>NUCLEOTIDE SEQUENCE [LARGE SCALE GENOMIC DNA]</scope>
    <source>
        <strain evidence="5 6">SAG 2523</strain>
    </source>
</reference>
<feature type="domain" description="HMG box" evidence="4">
    <location>
        <begin position="3"/>
        <end position="71"/>
    </location>
</feature>
<dbReference type="InterPro" id="IPR050342">
    <property type="entry name" value="HMGB"/>
</dbReference>
<dbReference type="SUPFAM" id="SSF47095">
    <property type="entry name" value="HMG-box"/>
    <property type="match status" value="1"/>
</dbReference>
<dbReference type="PROSITE" id="PS50118">
    <property type="entry name" value="HMG_BOX_2"/>
    <property type="match status" value="1"/>
</dbReference>
<feature type="compositionally biased region" description="Basic and acidic residues" evidence="3">
    <location>
        <begin position="82"/>
        <end position="92"/>
    </location>
</feature>
<sequence>MVPARKTSLHPLFCSAQRAQLKEASPDASHLDITKGLATLWKAMSAEERQPYIKQHEEEEVALKAQKQSADHRAADATPVETSKDDSDHSTADKSSMLKPKAAMPTSTVKVNTRQQHSLPTEEDDEQLRMDVDWSANPAELVLAQTDHPTGAKLLVKRKGCSLEDYGLCDMATAKRQRLQGSDGTEASPVSLEMLEEWEAFQKSCKMAVFNGTEDGELDLDDLSENSPLKACAFLGKLREVHYPLNKITKRKHEQPDAMMRVPTLGLSFAVQRMLHSQTVEKDAVISDLKEKLLHMRGEMDVLQMTIDVAQANSAKAQLVTPEPEE</sequence>
<dbReference type="AlphaFoldDB" id="A0AAW1SQ07"/>
<evidence type="ECO:0000259" key="4">
    <source>
        <dbReference type="PROSITE" id="PS50118"/>
    </source>
</evidence>
<proteinExistence type="predicted"/>
<evidence type="ECO:0000256" key="3">
    <source>
        <dbReference type="SAM" id="MobiDB-lite"/>
    </source>
</evidence>
<evidence type="ECO:0000313" key="5">
    <source>
        <dbReference type="EMBL" id="KAK9852558.1"/>
    </source>
</evidence>
<comment type="caution">
    <text evidence="5">The sequence shown here is derived from an EMBL/GenBank/DDBJ whole genome shotgun (WGS) entry which is preliminary data.</text>
</comment>
<organism evidence="5 6">
    <name type="scientific">Apatococcus fuscideae</name>
    <dbReference type="NCBI Taxonomy" id="2026836"/>
    <lineage>
        <taxon>Eukaryota</taxon>
        <taxon>Viridiplantae</taxon>
        <taxon>Chlorophyta</taxon>
        <taxon>core chlorophytes</taxon>
        <taxon>Trebouxiophyceae</taxon>
        <taxon>Chlorellales</taxon>
        <taxon>Chlorellaceae</taxon>
        <taxon>Apatococcus</taxon>
    </lineage>
</organism>
<feature type="region of interest" description="Disordered" evidence="3">
    <location>
        <begin position="59"/>
        <end position="126"/>
    </location>
</feature>
<evidence type="ECO:0000313" key="6">
    <source>
        <dbReference type="Proteomes" id="UP001485043"/>
    </source>
</evidence>
<protein>
    <recommendedName>
        <fullName evidence="4">HMG box domain-containing protein</fullName>
    </recommendedName>
</protein>
<dbReference type="Pfam" id="PF00505">
    <property type="entry name" value="HMG_box"/>
    <property type="match status" value="1"/>
</dbReference>
<keyword evidence="6" id="KW-1185">Reference proteome</keyword>
<feature type="DNA-binding region" description="HMG box" evidence="2">
    <location>
        <begin position="3"/>
        <end position="71"/>
    </location>
</feature>
<name>A0AAW1SQ07_9CHLO</name>
<dbReference type="Proteomes" id="UP001485043">
    <property type="component" value="Unassembled WGS sequence"/>
</dbReference>
<feature type="compositionally biased region" description="Polar residues" evidence="3">
    <location>
        <begin position="105"/>
        <end position="119"/>
    </location>
</feature>
<dbReference type="PANTHER" id="PTHR48112">
    <property type="entry name" value="HIGH MOBILITY GROUP PROTEIN DSP1"/>
    <property type="match status" value="1"/>
</dbReference>
<gene>
    <name evidence="5" type="ORF">WJX84_011682</name>
</gene>
<evidence type="ECO:0000256" key="1">
    <source>
        <dbReference type="ARBA" id="ARBA00023125"/>
    </source>
</evidence>
<dbReference type="CDD" id="cd00084">
    <property type="entry name" value="HMG-box_SF"/>
    <property type="match status" value="1"/>
</dbReference>